<reference evidence="7 8" key="1">
    <citation type="journal article" date="2018" name="Microbiome">
        <title>Fine metagenomic profile of the Mediterranean stratified and mixed water columns revealed by assembly and recruitment.</title>
        <authorList>
            <person name="Haro-Moreno J.M."/>
            <person name="Lopez-Perez M."/>
            <person name="De La Torre J.R."/>
            <person name="Picazo A."/>
            <person name="Camacho A."/>
            <person name="Rodriguez-Valera F."/>
        </authorList>
    </citation>
    <scope>NUCLEOTIDE SEQUENCE [LARGE SCALE GENOMIC DNA]</scope>
    <source>
        <strain evidence="7">MED-G50</strain>
    </source>
</reference>
<feature type="binding site" evidence="4">
    <location>
        <position position="265"/>
    </location>
    <ligand>
        <name>shikimate</name>
        <dbReference type="ChEBI" id="CHEBI:36208"/>
    </ligand>
</feature>
<keyword evidence="4" id="KW-0521">NADP</keyword>
<dbReference type="InterPro" id="IPR041121">
    <property type="entry name" value="SDH_C"/>
</dbReference>
<comment type="subunit">
    <text evidence="4">Homodimer.</text>
</comment>
<feature type="binding site" evidence="4">
    <location>
        <position position="235"/>
    </location>
    <ligand>
        <name>NADP(+)</name>
        <dbReference type="ChEBI" id="CHEBI:58349"/>
    </ligand>
</feature>
<comment type="pathway">
    <text evidence="1 4">Metabolic intermediate biosynthesis; chorismate biosynthesis; chorismate from D-erythrose 4-phosphate and phosphoenolpyruvate: step 4/7.</text>
</comment>
<dbReference type="GO" id="GO:0005829">
    <property type="term" value="C:cytosol"/>
    <property type="evidence" value="ECO:0007669"/>
    <property type="project" value="TreeGrafter"/>
</dbReference>
<dbReference type="CDD" id="cd01065">
    <property type="entry name" value="NAD_bind_Shikimate_DH"/>
    <property type="match status" value="1"/>
</dbReference>
<comment type="caution">
    <text evidence="7">The sequence shown here is derived from an EMBL/GenBank/DDBJ whole genome shotgun (WGS) entry which is preliminary data.</text>
</comment>
<dbReference type="InterPro" id="IPR013708">
    <property type="entry name" value="Shikimate_DH-bd_N"/>
</dbReference>
<evidence type="ECO:0000256" key="3">
    <source>
        <dbReference type="ARBA" id="ARBA00023141"/>
    </source>
</evidence>
<name>A0A368EH85_9PROT</name>
<evidence type="ECO:0000256" key="1">
    <source>
        <dbReference type="ARBA" id="ARBA00004871"/>
    </source>
</evidence>
<gene>
    <name evidence="4" type="primary">aroE</name>
    <name evidence="7" type="ORF">DBW64_05275</name>
</gene>
<evidence type="ECO:0000313" key="7">
    <source>
        <dbReference type="EMBL" id="RCL83547.1"/>
    </source>
</evidence>
<dbReference type="EC" id="1.1.1.25" evidence="4"/>
<evidence type="ECO:0000259" key="5">
    <source>
        <dbReference type="Pfam" id="PF08501"/>
    </source>
</evidence>
<dbReference type="GO" id="GO:0019632">
    <property type="term" value="P:shikimate metabolic process"/>
    <property type="evidence" value="ECO:0007669"/>
    <property type="project" value="TreeGrafter"/>
</dbReference>
<dbReference type="Pfam" id="PF18317">
    <property type="entry name" value="SDH_C"/>
    <property type="match status" value="1"/>
</dbReference>
<comment type="caution">
    <text evidence="4">Lacks conserved residue(s) required for the propagation of feature annotation.</text>
</comment>
<dbReference type="SUPFAM" id="SSF53223">
    <property type="entry name" value="Aminoacid dehydrogenase-like, N-terminal domain"/>
    <property type="match status" value="1"/>
</dbReference>
<feature type="domain" description="SDH C-terminal" evidence="6">
    <location>
        <begin position="258"/>
        <end position="280"/>
    </location>
</feature>
<dbReference type="GO" id="GO:0050661">
    <property type="term" value="F:NADP binding"/>
    <property type="evidence" value="ECO:0007669"/>
    <property type="project" value="TreeGrafter"/>
</dbReference>
<feature type="binding site" evidence="4">
    <location>
        <position position="237"/>
    </location>
    <ligand>
        <name>shikimate</name>
        <dbReference type="ChEBI" id="CHEBI:36208"/>
    </ligand>
</feature>
<dbReference type="PANTHER" id="PTHR21089">
    <property type="entry name" value="SHIKIMATE DEHYDROGENASE"/>
    <property type="match status" value="1"/>
</dbReference>
<feature type="binding site" evidence="4">
    <location>
        <position position="73"/>
    </location>
    <ligand>
        <name>shikimate</name>
        <dbReference type="ChEBI" id="CHEBI:36208"/>
    </ligand>
</feature>
<comment type="similarity">
    <text evidence="4">Belongs to the shikimate dehydrogenase family.</text>
</comment>
<organism evidence="7 8">
    <name type="scientific">PS1 clade bacterium</name>
    <dbReference type="NCBI Taxonomy" id="2175152"/>
    <lineage>
        <taxon>Bacteria</taxon>
        <taxon>Pseudomonadati</taxon>
        <taxon>Pseudomonadota</taxon>
        <taxon>Alphaproteobacteria</taxon>
        <taxon>PS1 clade</taxon>
    </lineage>
</organism>
<sequence>MTSGKTLNRINTPVKAGILGWPVTHSRSPLIHNYWLKMHGIEGSYEKLPATAEDFEKVVKGLVGAGYAGANVTAPHKEAAFALADFADASTTQLRAANLLVFKGGAIHASNTDGYGFLQSLGGGSDEAGYDKNWSTNPVALLGAGGASRAIIGALVDAGIPELRISNRTLEKIDTLRFLCEGTPTNISAVPWGDRAAMLEGCGLLVNTTSLGMSGQPPLDISLDRLPDFAAVVDIVYAPLETPLLKAAALKGLRAVDGLGMLLHQAVPSFAAWFGVKPEVTPELRRLIVTNLEGKS</sequence>
<dbReference type="UniPathway" id="UPA00053">
    <property type="reaction ID" value="UER00087"/>
</dbReference>
<dbReference type="SUPFAM" id="SSF51735">
    <property type="entry name" value="NAD(P)-binding Rossmann-fold domains"/>
    <property type="match status" value="1"/>
</dbReference>
<accession>A0A368EH85</accession>
<dbReference type="InterPro" id="IPR022893">
    <property type="entry name" value="Shikimate_DH_fam"/>
</dbReference>
<dbReference type="InterPro" id="IPR046346">
    <property type="entry name" value="Aminoacid_DH-like_N_sf"/>
</dbReference>
<feature type="binding site" evidence="4">
    <location>
        <position position="113"/>
    </location>
    <ligand>
        <name>shikimate</name>
        <dbReference type="ChEBI" id="CHEBI:36208"/>
    </ligand>
</feature>
<feature type="binding site" evidence="4">
    <location>
        <begin position="26"/>
        <end position="28"/>
    </location>
    <ligand>
        <name>shikimate</name>
        <dbReference type="ChEBI" id="CHEBI:36208"/>
    </ligand>
</feature>
<dbReference type="GO" id="GO:0009423">
    <property type="term" value="P:chorismate biosynthetic process"/>
    <property type="evidence" value="ECO:0007669"/>
    <property type="project" value="UniProtKB-UniRule"/>
</dbReference>
<dbReference type="GO" id="GO:0009073">
    <property type="term" value="P:aromatic amino acid family biosynthetic process"/>
    <property type="evidence" value="ECO:0007669"/>
    <property type="project" value="UniProtKB-KW"/>
</dbReference>
<feature type="active site" description="Proton acceptor" evidence="4">
    <location>
        <position position="77"/>
    </location>
</feature>
<dbReference type="GO" id="GO:0008652">
    <property type="term" value="P:amino acid biosynthetic process"/>
    <property type="evidence" value="ECO:0007669"/>
    <property type="project" value="UniProtKB-KW"/>
</dbReference>
<dbReference type="EMBL" id="QOQK01000028">
    <property type="protein sequence ID" value="RCL83547.1"/>
    <property type="molecule type" value="Genomic_DNA"/>
</dbReference>
<dbReference type="PANTHER" id="PTHR21089:SF1">
    <property type="entry name" value="BIFUNCTIONAL 3-DEHYDROQUINATE DEHYDRATASE_SHIKIMATE DEHYDROGENASE, CHLOROPLASTIC"/>
    <property type="match status" value="1"/>
</dbReference>
<dbReference type="AlphaFoldDB" id="A0A368EH85"/>
<feature type="binding site" evidence="4">
    <location>
        <position position="98"/>
    </location>
    <ligand>
        <name>shikimate</name>
        <dbReference type="ChEBI" id="CHEBI:36208"/>
    </ligand>
</feature>
<protein>
    <recommendedName>
        <fullName evidence="4">Shikimate dehydrogenase (NADP(+))</fullName>
        <shortName evidence="4">SDH</shortName>
        <ecNumber evidence="4">1.1.1.25</ecNumber>
    </recommendedName>
</protein>
<dbReference type="HAMAP" id="MF_00222">
    <property type="entry name" value="Shikimate_DH_AroE"/>
    <property type="match status" value="1"/>
</dbReference>
<keyword evidence="3 4" id="KW-0057">Aromatic amino acid biosynthesis</keyword>
<dbReference type="Gene3D" id="3.40.50.720">
    <property type="entry name" value="NAD(P)-binding Rossmann-like Domain"/>
    <property type="match status" value="1"/>
</dbReference>
<feature type="domain" description="Shikimate dehydrogenase substrate binding N-terminal" evidence="5">
    <location>
        <begin position="18"/>
        <end position="99"/>
    </location>
</feature>
<evidence type="ECO:0000259" key="6">
    <source>
        <dbReference type="Pfam" id="PF18317"/>
    </source>
</evidence>
<keyword evidence="4" id="KW-0028">Amino-acid biosynthesis</keyword>
<evidence type="ECO:0000256" key="4">
    <source>
        <dbReference type="HAMAP-Rule" id="MF_00222"/>
    </source>
</evidence>
<feature type="binding site" evidence="4">
    <location>
        <begin position="143"/>
        <end position="147"/>
    </location>
    <ligand>
        <name>NADP(+)</name>
        <dbReference type="ChEBI" id="CHEBI:58349"/>
    </ligand>
</feature>
<dbReference type="Gene3D" id="3.40.50.10860">
    <property type="entry name" value="Leucine Dehydrogenase, chain A, domain 1"/>
    <property type="match status" value="1"/>
</dbReference>
<dbReference type="GO" id="GO:0004764">
    <property type="term" value="F:shikimate 3-dehydrogenase (NADP+) activity"/>
    <property type="evidence" value="ECO:0007669"/>
    <property type="project" value="UniProtKB-UniRule"/>
</dbReference>
<feature type="binding site" evidence="4">
    <location>
        <begin position="167"/>
        <end position="172"/>
    </location>
    <ligand>
        <name>NADP(+)</name>
        <dbReference type="ChEBI" id="CHEBI:58349"/>
    </ligand>
</feature>
<evidence type="ECO:0000313" key="8">
    <source>
        <dbReference type="Proteomes" id="UP000252289"/>
    </source>
</evidence>
<dbReference type="InterPro" id="IPR036291">
    <property type="entry name" value="NAD(P)-bd_dom_sf"/>
</dbReference>
<dbReference type="Pfam" id="PF08501">
    <property type="entry name" value="Shikimate_dh_N"/>
    <property type="match status" value="1"/>
</dbReference>
<proteinExistence type="inferred from homology"/>
<dbReference type="NCBIfam" id="NF001312">
    <property type="entry name" value="PRK00258.1-4"/>
    <property type="match status" value="1"/>
</dbReference>
<feature type="binding site" evidence="4">
    <location>
        <position position="258"/>
    </location>
    <ligand>
        <name>NADP(+)</name>
        <dbReference type="ChEBI" id="CHEBI:58349"/>
    </ligand>
</feature>
<dbReference type="Proteomes" id="UP000252289">
    <property type="component" value="Unassembled WGS sequence"/>
</dbReference>
<comment type="function">
    <text evidence="4">Involved in the biosynthesis of the chorismate, which leads to the biosynthesis of aromatic amino acids. Catalyzes the reversible NADPH linked reduction of 3-dehydroshikimate (DHSA) to yield shikimate (SA).</text>
</comment>
<comment type="catalytic activity">
    <reaction evidence="4">
        <text>shikimate + NADP(+) = 3-dehydroshikimate + NADPH + H(+)</text>
        <dbReference type="Rhea" id="RHEA:17737"/>
        <dbReference type="ChEBI" id="CHEBI:15378"/>
        <dbReference type="ChEBI" id="CHEBI:16630"/>
        <dbReference type="ChEBI" id="CHEBI:36208"/>
        <dbReference type="ChEBI" id="CHEBI:57783"/>
        <dbReference type="ChEBI" id="CHEBI:58349"/>
        <dbReference type="EC" id="1.1.1.25"/>
    </reaction>
</comment>
<keyword evidence="2 4" id="KW-0560">Oxidoreductase</keyword>
<evidence type="ECO:0000256" key="2">
    <source>
        <dbReference type="ARBA" id="ARBA00023002"/>
    </source>
</evidence>